<dbReference type="Proteomes" id="UP000663792">
    <property type="component" value="Unassembled WGS sequence"/>
</dbReference>
<proteinExistence type="predicted"/>
<evidence type="ECO:0000313" key="2">
    <source>
        <dbReference type="EMBL" id="MBM9467349.1"/>
    </source>
</evidence>
<gene>
    <name evidence="2" type="ORF">JL106_08660</name>
</gene>
<comment type="caution">
    <text evidence="2">The sequence shown here is derived from an EMBL/GenBank/DDBJ whole genome shotgun (WGS) entry which is preliminary data.</text>
</comment>
<evidence type="ECO:0000256" key="1">
    <source>
        <dbReference type="SAM" id="MobiDB-lite"/>
    </source>
</evidence>
<keyword evidence="3" id="KW-1185">Reference proteome</keyword>
<feature type="compositionally biased region" description="Pro residues" evidence="1">
    <location>
        <begin position="157"/>
        <end position="166"/>
    </location>
</feature>
<reference evidence="2" key="1">
    <citation type="submission" date="2021-01" db="EMBL/GenBank/DDBJ databases">
        <title>YIM 132084 draft genome.</title>
        <authorList>
            <person name="An D."/>
        </authorList>
    </citation>
    <scope>NUCLEOTIDE SEQUENCE</scope>
    <source>
        <strain evidence="2">YIM 132084</strain>
    </source>
</reference>
<dbReference type="EMBL" id="JAERWK010000010">
    <property type="protein sequence ID" value="MBM9467349.1"/>
    <property type="molecule type" value="Genomic_DNA"/>
</dbReference>
<organism evidence="2 3">
    <name type="scientific">Nakamurella leprariae</name>
    <dbReference type="NCBI Taxonomy" id="2803911"/>
    <lineage>
        <taxon>Bacteria</taxon>
        <taxon>Bacillati</taxon>
        <taxon>Actinomycetota</taxon>
        <taxon>Actinomycetes</taxon>
        <taxon>Nakamurellales</taxon>
        <taxon>Nakamurellaceae</taxon>
        <taxon>Nakamurella</taxon>
    </lineage>
</organism>
<accession>A0A939C1N7</accession>
<feature type="compositionally biased region" description="Low complexity" evidence="1">
    <location>
        <begin position="146"/>
        <end position="156"/>
    </location>
</feature>
<feature type="region of interest" description="Disordered" evidence="1">
    <location>
        <begin position="87"/>
        <end position="226"/>
    </location>
</feature>
<sequence>MSAPTPARSTRRSRAQPELPLDVDAARAAVEAGKSVRVRLAPSAAFPADTVGRVRSVGDPAVDGPEFVAVEVTVNGSKDVLPFAPADLRPAVRGRAGAPAPDELPSARRGRSADPAATRSASRPSAPTAGTAAPTPPRQPGPVPSTPATAPAAARPTAPPGPPSAPAPSAARTGTSSGAAGSGAGGSAAAAGPDGPTGGTRTPARRAARSGHRPTPVRITVATDPDDATRWTVDATIGPRRVIRTEPAVPARVWELVTALGHPALSEAVAAVLDEHRRATQARAAALEAELQAVRAELDQLPRPDER</sequence>
<name>A0A939C1N7_9ACTN</name>
<feature type="compositionally biased region" description="Low complexity" evidence="1">
    <location>
        <begin position="89"/>
        <end position="101"/>
    </location>
</feature>
<feature type="region of interest" description="Disordered" evidence="1">
    <location>
        <begin position="1"/>
        <end position="20"/>
    </location>
</feature>
<evidence type="ECO:0000313" key="3">
    <source>
        <dbReference type="Proteomes" id="UP000663792"/>
    </source>
</evidence>
<dbReference type="AlphaFoldDB" id="A0A939C1N7"/>
<feature type="compositionally biased region" description="Low complexity" evidence="1">
    <location>
        <begin position="113"/>
        <end position="133"/>
    </location>
</feature>
<feature type="compositionally biased region" description="Pro residues" evidence="1">
    <location>
        <begin position="134"/>
        <end position="145"/>
    </location>
</feature>
<dbReference type="RefSeq" id="WP_205260293.1">
    <property type="nucleotide sequence ID" value="NZ_JAERWK010000010.1"/>
</dbReference>
<feature type="compositionally biased region" description="Basic residues" evidence="1">
    <location>
        <begin position="203"/>
        <end position="212"/>
    </location>
</feature>
<feature type="compositionally biased region" description="Low complexity" evidence="1">
    <location>
        <begin position="187"/>
        <end position="202"/>
    </location>
</feature>
<protein>
    <submittedName>
        <fullName evidence="2">Uncharacterized protein</fullName>
    </submittedName>
</protein>
<feature type="compositionally biased region" description="Low complexity" evidence="1">
    <location>
        <begin position="167"/>
        <end position="179"/>
    </location>
</feature>